<proteinExistence type="inferred from homology"/>
<keyword evidence="4" id="KW-0479">Metal-binding</keyword>
<evidence type="ECO:0000313" key="10">
    <source>
        <dbReference type="EMBL" id="RYC51008.1"/>
    </source>
</evidence>
<dbReference type="SUPFAM" id="SSF50129">
    <property type="entry name" value="GroES-like"/>
    <property type="match status" value="1"/>
</dbReference>
<evidence type="ECO:0000259" key="8">
    <source>
        <dbReference type="Pfam" id="PF00107"/>
    </source>
</evidence>
<feature type="domain" description="Alcohol dehydrogenase-like C-terminal" evidence="8">
    <location>
        <begin position="191"/>
        <end position="319"/>
    </location>
</feature>
<evidence type="ECO:0000256" key="4">
    <source>
        <dbReference type="ARBA" id="ARBA00022723"/>
    </source>
</evidence>
<dbReference type="PANTHER" id="PTHR42940">
    <property type="entry name" value="ALCOHOL DEHYDROGENASE 1-RELATED"/>
    <property type="match status" value="1"/>
</dbReference>
<dbReference type="PANTHER" id="PTHR42940:SF3">
    <property type="entry name" value="ALCOHOL DEHYDROGENASE 1-RELATED"/>
    <property type="match status" value="1"/>
</dbReference>
<keyword evidence="5" id="KW-0862">Zinc</keyword>
<sequence length="359" mass="39055">MMSKAKAMVFEAVGQPFSQIQMELPELNTDEALIQIDYTTICTSDLHTFYGKRGGACHSILGHEIMGTIAKIPTEGIQDYHGQSLQIGDRVTWSVYAHDKNDPMAKKGIPQKSGDLFKYGHEPMTGHNPLNGGFATHCHLRHGSTLFKLPSNLSQKEAAPLNCTHATMAGAMRLAGDLNGKNVLVNGVGMLGLSACAMAKELGAKTVFSMDVDESRLTYSKKFGASIGLDAVLTASEVLDLIAKEGGIDVVIETSGVPSAIEKSMDILNIGGVCVMVGAVYTQRDLAINAEHMVRKLLTLKGLHNYAHDDLRFAIDFLSKNHKKYPFRELVGAEFPLHQLDDAFELAHNGTYYRVGIHP</sequence>
<dbReference type="AlphaFoldDB" id="A0A444VJS0"/>
<protein>
    <recommendedName>
        <fullName evidence="3">alcohol dehydrogenase</fullName>
        <ecNumber evidence="3">1.1.1.1</ecNumber>
    </recommendedName>
</protein>
<dbReference type="Proteomes" id="UP000290261">
    <property type="component" value="Unassembled WGS sequence"/>
</dbReference>
<evidence type="ECO:0000256" key="2">
    <source>
        <dbReference type="ARBA" id="ARBA00008072"/>
    </source>
</evidence>
<comment type="similarity">
    <text evidence="2">Belongs to the zinc-containing alcohol dehydrogenase family.</text>
</comment>
<evidence type="ECO:0000256" key="3">
    <source>
        <dbReference type="ARBA" id="ARBA00013190"/>
    </source>
</evidence>
<dbReference type="GO" id="GO:0046872">
    <property type="term" value="F:metal ion binding"/>
    <property type="evidence" value="ECO:0007669"/>
    <property type="project" value="UniProtKB-KW"/>
</dbReference>
<dbReference type="InterPro" id="IPR013149">
    <property type="entry name" value="ADH-like_C"/>
</dbReference>
<keyword evidence="11" id="KW-1185">Reference proteome</keyword>
<comment type="caution">
    <text evidence="10">The sequence shown here is derived from an EMBL/GenBank/DDBJ whole genome shotgun (WGS) entry which is preliminary data.</text>
</comment>
<dbReference type="Gene3D" id="3.40.50.720">
    <property type="entry name" value="NAD(P)-binding Rossmann-like Domain"/>
    <property type="match status" value="1"/>
</dbReference>
<dbReference type="Pfam" id="PF08240">
    <property type="entry name" value="ADH_N"/>
    <property type="match status" value="1"/>
</dbReference>
<feature type="domain" description="Alcohol dehydrogenase-like N-terminal" evidence="9">
    <location>
        <begin position="30"/>
        <end position="150"/>
    </location>
</feature>
<evidence type="ECO:0000256" key="7">
    <source>
        <dbReference type="ARBA" id="ARBA00023027"/>
    </source>
</evidence>
<dbReference type="GO" id="GO:0004022">
    <property type="term" value="F:alcohol dehydrogenase (NAD+) activity"/>
    <property type="evidence" value="ECO:0007669"/>
    <property type="project" value="UniProtKB-EC"/>
</dbReference>
<dbReference type="InterPro" id="IPR036291">
    <property type="entry name" value="NAD(P)-bd_dom_sf"/>
</dbReference>
<gene>
    <name evidence="10" type="ORF">DN53_15325</name>
</gene>
<dbReference type="Gene3D" id="3.90.180.10">
    <property type="entry name" value="Medium-chain alcohol dehydrogenases, catalytic domain"/>
    <property type="match status" value="1"/>
</dbReference>
<organism evidence="10 11">
    <name type="scientific">Flagellimonas olearia</name>
    <dbReference type="NCBI Taxonomy" id="552546"/>
    <lineage>
        <taxon>Bacteria</taxon>
        <taxon>Pseudomonadati</taxon>
        <taxon>Bacteroidota</taxon>
        <taxon>Flavobacteriia</taxon>
        <taxon>Flavobacteriales</taxon>
        <taxon>Flavobacteriaceae</taxon>
        <taxon>Flagellimonas</taxon>
    </lineage>
</organism>
<dbReference type="EC" id="1.1.1.1" evidence="3"/>
<evidence type="ECO:0000256" key="5">
    <source>
        <dbReference type="ARBA" id="ARBA00022833"/>
    </source>
</evidence>
<keyword evidence="7" id="KW-0520">NAD</keyword>
<evidence type="ECO:0000256" key="6">
    <source>
        <dbReference type="ARBA" id="ARBA00023002"/>
    </source>
</evidence>
<evidence type="ECO:0000256" key="1">
    <source>
        <dbReference type="ARBA" id="ARBA00001947"/>
    </source>
</evidence>
<dbReference type="InterPro" id="IPR011032">
    <property type="entry name" value="GroES-like_sf"/>
</dbReference>
<dbReference type="InterPro" id="IPR013154">
    <property type="entry name" value="ADH-like_N"/>
</dbReference>
<dbReference type="Pfam" id="PF00107">
    <property type="entry name" value="ADH_zinc_N"/>
    <property type="match status" value="1"/>
</dbReference>
<comment type="cofactor">
    <cofactor evidence="1">
        <name>Zn(2+)</name>
        <dbReference type="ChEBI" id="CHEBI:29105"/>
    </cofactor>
</comment>
<evidence type="ECO:0000259" key="9">
    <source>
        <dbReference type="Pfam" id="PF08240"/>
    </source>
</evidence>
<reference evidence="10 11" key="1">
    <citation type="submission" date="2014-04" db="EMBL/GenBank/DDBJ databases">
        <title>Whole genome of Muricauda olearia.</title>
        <authorList>
            <person name="Zhang X.-H."/>
            <person name="Tang K."/>
        </authorList>
    </citation>
    <scope>NUCLEOTIDE SEQUENCE [LARGE SCALE GENOMIC DNA]</scope>
    <source>
        <strain evidence="10 11">Th120</strain>
    </source>
</reference>
<dbReference type="GO" id="GO:0005737">
    <property type="term" value="C:cytoplasm"/>
    <property type="evidence" value="ECO:0007669"/>
    <property type="project" value="TreeGrafter"/>
</dbReference>
<accession>A0A444VJS0</accession>
<name>A0A444VJS0_9FLAO</name>
<keyword evidence="6" id="KW-0560">Oxidoreductase</keyword>
<dbReference type="EMBL" id="JJMP01000007">
    <property type="protein sequence ID" value="RYC51008.1"/>
    <property type="molecule type" value="Genomic_DNA"/>
</dbReference>
<evidence type="ECO:0000313" key="11">
    <source>
        <dbReference type="Proteomes" id="UP000290261"/>
    </source>
</evidence>
<dbReference type="SUPFAM" id="SSF51735">
    <property type="entry name" value="NAD(P)-binding Rossmann-fold domains"/>
    <property type="match status" value="1"/>
</dbReference>